<dbReference type="EMBL" id="JABWSX010000001">
    <property type="protein sequence ID" value="NVL08497.1"/>
    <property type="molecule type" value="Genomic_DNA"/>
</dbReference>
<gene>
    <name evidence="1" type="ORF">HU230_22610</name>
</gene>
<accession>A0A973WPC7</accession>
<dbReference type="RefSeq" id="WP_176532000.1">
    <property type="nucleotide sequence ID" value="NZ_CP088022.1"/>
</dbReference>
<comment type="caution">
    <text evidence="1">The sequence shown here is derived from an EMBL/GenBank/DDBJ whole genome shotgun (WGS) entry which is preliminary data.</text>
</comment>
<reference evidence="1" key="1">
    <citation type="submission" date="2020-06" db="EMBL/GenBank/DDBJ databases">
        <title>Whole Genome Sequence of Bradyrhizobium sp. Strain 66S1MB.</title>
        <authorList>
            <person name="Bromfield E."/>
            <person name="Cloutier S."/>
        </authorList>
    </citation>
    <scope>NUCLEOTIDE SEQUENCE</scope>
    <source>
        <strain evidence="1">66S1MB</strain>
    </source>
</reference>
<sequence>MTKRTKPTAADLPDGNVVPINIPKPIGFLEKFKSKKAPTIGGVESFPTALPHHKIADANDFVRLHPNEDDYWTPELCFTSVPIKGEKRDMLHVIDEEIAMRYLPAKKILRYRLALATKPHDAFFLCHVPTQNLDNTWNSTTLIACEKAKRFWVQAASRKAEGVEGYKIDYARDVDAFPEPNWPTRSLEELLAVTFHDCQIEADNHPALLRLIGAKQSIS</sequence>
<proteinExistence type="predicted"/>
<organism evidence="1">
    <name type="scientific">Bradyrhizobium quebecense</name>
    <dbReference type="NCBI Taxonomy" id="2748629"/>
    <lineage>
        <taxon>Bacteria</taxon>
        <taxon>Pseudomonadati</taxon>
        <taxon>Pseudomonadota</taxon>
        <taxon>Alphaproteobacteria</taxon>
        <taxon>Hyphomicrobiales</taxon>
        <taxon>Nitrobacteraceae</taxon>
        <taxon>Bradyrhizobium</taxon>
    </lineage>
</organism>
<protein>
    <submittedName>
        <fullName evidence="1">Uncharacterized protein</fullName>
    </submittedName>
</protein>
<evidence type="ECO:0000313" key="1">
    <source>
        <dbReference type="EMBL" id="NVL08497.1"/>
    </source>
</evidence>
<name>A0A973WPC7_9BRAD</name>
<dbReference type="AlphaFoldDB" id="A0A973WPC7"/>